<evidence type="ECO:0000313" key="2">
    <source>
        <dbReference type="Proteomes" id="UP000784294"/>
    </source>
</evidence>
<evidence type="ECO:0000313" key="1">
    <source>
        <dbReference type="EMBL" id="VEL23499.1"/>
    </source>
</evidence>
<protein>
    <submittedName>
        <fullName evidence="1">Uncharacterized protein</fullName>
    </submittedName>
</protein>
<dbReference type="InterPro" id="IPR011990">
    <property type="entry name" value="TPR-like_helical_dom_sf"/>
</dbReference>
<accession>A0A448WYQ2</accession>
<dbReference type="SUPFAM" id="SSF48452">
    <property type="entry name" value="TPR-like"/>
    <property type="match status" value="1"/>
</dbReference>
<dbReference type="OrthoDB" id="412781at2759"/>
<reference evidence="1" key="1">
    <citation type="submission" date="2018-11" db="EMBL/GenBank/DDBJ databases">
        <authorList>
            <consortium name="Pathogen Informatics"/>
        </authorList>
    </citation>
    <scope>NUCLEOTIDE SEQUENCE</scope>
</reference>
<keyword evidence="2" id="KW-1185">Reference proteome</keyword>
<organism evidence="1 2">
    <name type="scientific">Protopolystoma xenopodis</name>
    <dbReference type="NCBI Taxonomy" id="117903"/>
    <lineage>
        <taxon>Eukaryota</taxon>
        <taxon>Metazoa</taxon>
        <taxon>Spiralia</taxon>
        <taxon>Lophotrochozoa</taxon>
        <taxon>Platyhelminthes</taxon>
        <taxon>Monogenea</taxon>
        <taxon>Polyopisthocotylea</taxon>
        <taxon>Polystomatidea</taxon>
        <taxon>Polystomatidae</taxon>
        <taxon>Protopolystoma</taxon>
    </lineage>
</organism>
<sequence>MGRLLLAYLEFEAGELSRLTEICQNAEIFCNQTKALGPASTSCEAAGAGLPLSLHEEQATRVTGIVQLLRQLDSDAANASAVDMLISLRQFERAEELSRRLVRTHPDIAFTWLLLVRVRLSAGHFATAREAQRNAGRLLPNKQLIIFVIGYFFVFFN</sequence>
<dbReference type="EMBL" id="CAAALY010062283">
    <property type="protein sequence ID" value="VEL23499.1"/>
    <property type="molecule type" value="Genomic_DNA"/>
</dbReference>
<gene>
    <name evidence="1" type="ORF">PXEA_LOCUS16939</name>
</gene>
<proteinExistence type="predicted"/>
<dbReference type="AlphaFoldDB" id="A0A448WYQ2"/>
<dbReference type="Proteomes" id="UP000784294">
    <property type="component" value="Unassembled WGS sequence"/>
</dbReference>
<name>A0A448WYQ2_9PLAT</name>
<comment type="caution">
    <text evidence="1">The sequence shown here is derived from an EMBL/GenBank/DDBJ whole genome shotgun (WGS) entry which is preliminary data.</text>
</comment>
<dbReference type="Gene3D" id="1.25.40.10">
    <property type="entry name" value="Tetratricopeptide repeat domain"/>
    <property type="match status" value="1"/>
</dbReference>